<dbReference type="RefSeq" id="WP_184875653.1">
    <property type="nucleotide sequence ID" value="NZ_JACHEF010000006.1"/>
</dbReference>
<proteinExistence type="predicted"/>
<accession>A0A841PB96</accession>
<comment type="caution">
    <text evidence="1">The sequence shown here is derived from an EMBL/GenBank/DDBJ whole genome shotgun (WGS) entry which is preliminary data.</text>
</comment>
<keyword evidence="2" id="KW-1185">Reference proteome</keyword>
<reference evidence="1 2" key="1">
    <citation type="submission" date="2020-08" db="EMBL/GenBank/DDBJ databases">
        <title>Genomic Encyclopedia of Type Strains, Phase IV (KMG-IV): sequencing the most valuable type-strain genomes for metagenomic binning, comparative biology and taxonomic classification.</title>
        <authorList>
            <person name="Goeker M."/>
        </authorList>
    </citation>
    <scope>NUCLEOTIDE SEQUENCE [LARGE SCALE GENOMIC DNA]</scope>
    <source>
        <strain evidence="1 2">DSM 100039</strain>
    </source>
</reference>
<dbReference type="EMBL" id="JACHEF010000006">
    <property type="protein sequence ID" value="MBB6412574.1"/>
    <property type="molecule type" value="Genomic_DNA"/>
</dbReference>
<dbReference type="AlphaFoldDB" id="A0A841PB96"/>
<dbReference type="Proteomes" id="UP000556329">
    <property type="component" value="Unassembled WGS sequence"/>
</dbReference>
<sequence>MEADIFFSRLQGVVLSLRTFLALSRTQVKPEMGMAPMRGKHIAPCHGCTPSIAAQHILPAMQHLMMPQCTNCLEL</sequence>
<protein>
    <submittedName>
        <fullName evidence="1">Uncharacterized protein</fullName>
    </submittedName>
</protein>
<name>A0A841PB96_9HYPH</name>
<evidence type="ECO:0000313" key="1">
    <source>
        <dbReference type="EMBL" id="MBB6412574.1"/>
    </source>
</evidence>
<gene>
    <name evidence="1" type="ORF">HNQ71_005266</name>
</gene>
<organism evidence="1 2">
    <name type="scientific">Mesorhizobium sangaii</name>
    <dbReference type="NCBI Taxonomy" id="505389"/>
    <lineage>
        <taxon>Bacteria</taxon>
        <taxon>Pseudomonadati</taxon>
        <taxon>Pseudomonadota</taxon>
        <taxon>Alphaproteobacteria</taxon>
        <taxon>Hyphomicrobiales</taxon>
        <taxon>Phyllobacteriaceae</taxon>
        <taxon>Mesorhizobium</taxon>
    </lineage>
</organism>
<evidence type="ECO:0000313" key="2">
    <source>
        <dbReference type="Proteomes" id="UP000556329"/>
    </source>
</evidence>